<evidence type="ECO:0000256" key="2">
    <source>
        <dbReference type="PIRSR" id="PIRSR600101-2"/>
    </source>
</evidence>
<protein>
    <submittedName>
        <fullName evidence="5">Uncharacterized protein</fullName>
    </submittedName>
</protein>
<dbReference type="InterPro" id="IPR043137">
    <property type="entry name" value="GGT_ssub_C"/>
</dbReference>
<evidence type="ECO:0000313" key="6">
    <source>
        <dbReference type="Proteomes" id="UP000631114"/>
    </source>
</evidence>
<dbReference type="InterPro" id="IPR043138">
    <property type="entry name" value="GGT_lsub"/>
</dbReference>
<dbReference type="InterPro" id="IPR000101">
    <property type="entry name" value="GGT_peptidase"/>
</dbReference>
<feature type="non-terminal residue" evidence="5">
    <location>
        <position position="1"/>
    </location>
</feature>
<dbReference type="GO" id="GO:0005886">
    <property type="term" value="C:plasma membrane"/>
    <property type="evidence" value="ECO:0007669"/>
    <property type="project" value="TreeGrafter"/>
</dbReference>
<keyword evidence="6" id="KW-1185">Reference proteome</keyword>
<dbReference type="PRINTS" id="PR01210">
    <property type="entry name" value="GGTRANSPTASE"/>
</dbReference>
<dbReference type="AlphaFoldDB" id="A0A835I964"/>
<keyword evidence="4" id="KW-1133">Transmembrane helix</keyword>
<proteinExistence type="predicted"/>
<feature type="region of interest" description="Disordered" evidence="3">
    <location>
        <begin position="348"/>
        <end position="369"/>
    </location>
</feature>
<dbReference type="OrthoDB" id="2015213at2759"/>
<evidence type="ECO:0000256" key="4">
    <source>
        <dbReference type="SAM" id="Phobius"/>
    </source>
</evidence>
<feature type="binding site" evidence="2">
    <location>
        <begin position="222"/>
        <end position="223"/>
    </location>
    <ligand>
        <name>L-glutamate</name>
        <dbReference type="ChEBI" id="CHEBI:29985"/>
    </ligand>
</feature>
<sequence>PQAFYNGTVGESFVKDVREVGRILTMEDLRSYKVKVMDVMDVDVIGYTILGMPPPSSGTVGLSLVMNILDSYGTPDAVKGPLGLHRLIEALKHMFAIRMNLGDPDFINEANYVSDTLSPSFAKELREKIFNNTTFPSKYYMSRWTQLKYHGTSHLCIINAERNAISMTTTVKYSFGAGVLSPSTGIVLNNEMDDFSTPTEKSKDKLPPALLNYIEPNKRHLSSMTPLIILKVLYYKPHFDQLFKRTVIEVWTKVLKVCGAPRAVKVDKSVDENEMVDYADSESSPEREVEVGGALKMGVMDSWLWNCHLVAGAGCSKPNGPLGDNLSKNLVERLSALRTRIVVMAGQEAPTTTKPRRKTATQHGGSSLADPQQALEDYLPVLLGFDVWTSCVVVYYILVAAAFLKV</sequence>
<name>A0A835I964_9MAGN</name>
<evidence type="ECO:0000256" key="3">
    <source>
        <dbReference type="SAM" id="MobiDB-lite"/>
    </source>
</evidence>
<evidence type="ECO:0000313" key="5">
    <source>
        <dbReference type="EMBL" id="KAF9611608.1"/>
    </source>
</evidence>
<comment type="caution">
    <text evidence="5">The sequence shown here is derived from an EMBL/GenBank/DDBJ whole genome shotgun (WGS) entry which is preliminary data.</text>
</comment>
<feature type="transmembrane region" description="Helical" evidence="4">
    <location>
        <begin position="378"/>
        <end position="404"/>
    </location>
</feature>
<dbReference type="GO" id="GO:0006751">
    <property type="term" value="P:glutathione catabolic process"/>
    <property type="evidence" value="ECO:0007669"/>
    <property type="project" value="InterPro"/>
</dbReference>
<dbReference type="PANTHER" id="PTHR11686">
    <property type="entry name" value="GAMMA GLUTAMYL TRANSPEPTIDASE"/>
    <property type="match status" value="1"/>
</dbReference>
<dbReference type="GO" id="GO:0036374">
    <property type="term" value="F:glutathione hydrolase activity"/>
    <property type="evidence" value="ECO:0007669"/>
    <property type="project" value="InterPro"/>
</dbReference>
<gene>
    <name evidence="5" type="ORF">IFM89_033612</name>
</gene>
<dbReference type="Pfam" id="PF01019">
    <property type="entry name" value="G_glu_transpept"/>
    <property type="match status" value="1"/>
</dbReference>
<dbReference type="Proteomes" id="UP000631114">
    <property type="component" value="Unassembled WGS sequence"/>
</dbReference>
<keyword evidence="4" id="KW-0812">Transmembrane</keyword>
<keyword evidence="4" id="KW-0472">Membrane</keyword>
<organism evidence="5 6">
    <name type="scientific">Coptis chinensis</name>
    <dbReference type="NCBI Taxonomy" id="261450"/>
    <lineage>
        <taxon>Eukaryota</taxon>
        <taxon>Viridiplantae</taxon>
        <taxon>Streptophyta</taxon>
        <taxon>Embryophyta</taxon>
        <taxon>Tracheophyta</taxon>
        <taxon>Spermatophyta</taxon>
        <taxon>Magnoliopsida</taxon>
        <taxon>Ranunculales</taxon>
        <taxon>Ranunculaceae</taxon>
        <taxon>Coptidoideae</taxon>
        <taxon>Coptis</taxon>
    </lineage>
</organism>
<feature type="active site" description="Nucleophile" evidence="1">
    <location>
        <position position="152"/>
    </location>
</feature>
<feature type="binding site" evidence="2">
    <location>
        <position position="194"/>
    </location>
    <ligand>
        <name>L-glutamate</name>
        <dbReference type="ChEBI" id="CHEBI:29985"/>
    </ligand>
</feature>
<dbReference type="PANTHER" id="PTHR11686:SF9">
    <property type="entry name" value="RE13973P"/>
    <property type="match status" value="1"/>
</dbReference>
<dbReference type="SUPFAM" id="SSF56235">
    <property type="entry name" value="N-terminal nucleophile aminohydrolases (Ntn hydrolases)"/>
    <property type="match status" value="1"/>
</dbReference>
<accession>A0A835I964</accession>
<dbReference type="Gene3D" id="1.10.246.130">
    <property type="match status" value="1"/>
</dbReference>
<dbReference type="InterPro" id="IPR029055">
    <property type="entry name" value="Ntn_hydrolases_N"/>
</dbReference>
<dbReference type="FunFam" id="1.10.246.130:FF:000001">
    <property type="entry name" value="Gamma-glutamyltransferase 5 isoform 1"/>
    <property type="match status" value="1"/>
</dbReference>
<reference evidence="5 6" key="1">
    <citation type="submission" date="2020-10" db="EMBL/GenBank/DDBJ databases">
        <title>The Coptis chinensis genome and diversification of protoberbering-type alkaloids.</title>
        <authorList>
            <person name="Wang B."/>
            <person name="Shu S."/>
            <person name="Song C."/>
            <person name="Liu Y."/>
        </authorList>
    </citation>
    <scope>NUCLEOTIDE SEQUENCE [LARGE SCALE GENOMIC DNA]</scope>
    <source>
        <strain evidence="5">HL-2020</strain>
        <tissue evidence="5">Leaf</tissue>
    </source>
</reference>
<dbReference type="Gene3D" id="3.60.20.40">
    <property type="match status" value="1"/>
</dbReference>
<evidence type="ECO:0000256" key="1">
    <source>
        <dbReference type="PIRSR" id="PIRSR600101-1"/>
    </source>
</evidence>
<dbReference type="EMBL" id="JADFTS010000004">
    <property type="protein sequence ID" value="KAF9611608.1"/>
    <property type="molecule type" value="Genomic_DNA"/>
</dbReference>